<proteinExistence type="predicted"/>
<sequence>MEERSGFGRSPEAESLRVEQAREATGWELRVADELETTDPPTEEDLQALRDLRERTEAANKEMRVLDDLVHKSWAAKE</sequence>
<evidence type="ECO:0000313" key="2">
    <source>
        <dbReference type="EMBL" id="CAA9431274.1"/>
    </source>
</evidence>
<dbReference type="AlphaFoldDB" id="A0A6J4Q2J6"/>
<reference evidence="2" key="1">
    <citation type="submission" date="2020-02" db="EMBL/GenBank/DDBJ databases">
        <authorList>
            <person name="Meier V. D."/>
        </authorList>
    </citation>
    <scope>NUCLEOTIDE SEQUENCE</scope>
    <source>
        <strain evidence="2">AVDCRST_MAG80</strain>
    </source>
</reference>
<name>A0A6J4Q2J6_9ACTN</name>
<protein>
    <submittedName>
        <fullName evidence="2">Uncharacterized protein</fullName>
    </submittedName>
</protein>
<accession>A0A6J4Q2J6</accession>
<dbReference type="EMBL" id="CADCVC010000050">
    <property type="protein sequence ID" value="CAA9431274.1"/>
    <property type="molecule type" value="Genomic_DNA"/>
</dbReference>
<feature type="region of interest" description="Disordered" evidence="1">
    <location>
        <begin position="1"/>
        <end position="20"/>
    </location>
</feature>
<evidence type="ECO:0000256" key="1">
    <source>
        <dbReference type="SAM" id="MobiDB-lite"/>
    </source>
</evidence>
<organism evidence="2">
    <name type="scientific">uncultured Rubrobacteraceae bacterium</name>
    <dbReference type="NCBI Taxonomy" id="349277"/>
    <lineage>
        <taxon>Bacteria</taxon>
        <taxon>Bacillati</taxon>
        <taxon>Actinomycetota</taxon>
        <taxon>Rubrobacteria</taxon>
        <taxon>Rubrobacterales</taxon>
        <taxon>Rubrobacteraceae</taxon>
        <taxon>environmental samples</taxon>
    </lineage>
</organism>
<dbReference type="Gene3D" id="3.40.1080.10">
    <property type="entry name" value="Glutaconate Coenzyme A-transferase"/>
    <property type="match status" value="1"/>
</dbReference>
<gene>
    <name evidence="2" type="ORF">AVDCRST_MAG80-598</name>
</gene>